<dbReference type="OrthoDB" id="47328at2759"/>
<dbReference type="PANTHER" id="PTHR23317:SF76">
    <property type="entry name" value="LD20667P"/>
    <property type="match status" value="1"/>
</dbReference>
<dbReference type="Gene3D" id="1.20.58.740">
    <property type="match status" value="1"/>
</dbReference>
<dbReference type="PANTHER" id="PTHR23317">
    <property type="entry name" value="DEDICATOR OF CYTOKINESIS DOCK"/>
    <property type="match status" value="1"/>
</dbReference>
<feature type="domain" description="DOCKER" evidence="2">
    <location>
        <begin position="1"/>
        <end position="96"/>
    </location>
</feature>
<dbReference type="EMBL" id="KZ309085">
    <property type="protein sequence ID" value="KAG8236843.1"/>
    <property type="molecule type" value="Genomic_DNA"/>
</dbReference>
<reference evidence="3" key="2">
    <citation type="submission" date="2017-10" db="EMBL/GenBank/DDBJ databases">
        <title>Ladona fulva Genome sequencing and assembly.</title>
        <authorList>
            <person name="Murali S."/>
            <person name="Richards S."/>
            <person name="Bandaranaike D."/>
            <person name="Bellair M."/>
            <person name="Blankenburg K."/>
            <person name="Chao H."/>
            <person name="Dinh H."/>
            <person name="Doddapaneni H."/>
            <person name="Dugan-Rocha S."/>
            <person name="Elkadiri S."/>
            <person name="Gnanaolivu R."/>
            <person name="Hernandez B."/>
            <person name="Skinner E."/>
            <person name="Javaid M."/>
            <person name="Lee S."/>
            <person name="Li M."/>
            <person name="Ming W."/>
            <person name="Munidasa M."/>
            <person name="Muniz J."/>
            <person name="Nguyen L."/>
            <person name="Hughes D."/>
            <person name="Osuji N."/>
            <person name="Pu L.-L."/>
            <person name="Puazo M."/>
            <person name="Qu C."/>
            <person name="Quiroz J."/>
            <person name="Raj R."/>
            <person name="Weissenberger G."/>
            <person name="Xin Y."/>
            <person name="Zou X."/>
            <person name="Han Y."/>
            <person name="Worley K."/>
            <person name="Muzny D."/>
            <person name="Gibbs R."/>
        </authorList>
    </citation>
    <scope>NUCLEOTIDE SEQUENCE</scope>
    <source>
        <strain evidence="3">Sampled in the wild</strain>
    </source>
</reference>
<dbReference type="InterPro" id="IPR046773">
    <property type="entry name" value="DOCKER_Lobe_C"/>
</dbReference>
<accession>A0A8K0KM72</accession>
<evidence type="ECO:0000313" key="3">
    <source>
        <dbReference type="EMBL" id="KAG8236843.1"/>
    </source>
</evidence>
<evidence type="ECO:0000259" key="2">
    <source>
        <dbReference type="PROSITE" id="PS51651"/>
    </source>
</evidence>
<sequence length="102" mass="12019">MLQMVLQGCIGTTVNQGPKEVAVVFLSDLLNENAMPTNFQNRLRDSFKDFAKYCYDGLRKNEKIMLPEQICYQQELEKNFWKFIDYLEPLTNIKDILYQEKG</sequence>
<name>A0A8K0KM72_LADFU</name>
<evidence type="ECO:0000256" key="1">
    <source>
        <dbReference type="PROSITE-ProRule" id="PRU00984"/>
    </source>
</evidence>
<comment type="similarity">
    <text evidence="1">Belongs to the DOCK family.</text>
</comment>
<dbReference type="PROSITE" id="PS51651">
    <property type="entry name" value="DOCKER"/>
    <property type="match status" value="1"/>
</dbReference>
<dbReference type="InterPro" id="IPR026791">
    <property type="entry name" value="DOCK"/>
</dbReference>
<dbReference type="Pfam" id="PF20421">
    <property type="entry name" value="DHR-2_Lobe_C"/>
    <property type="match status" value="1"/>
</dbReference>
<dbReference type="InterPro" id="IPR027357">
    <property type="entry name" value="DOCKER_dom"/>
</dbReference>
<dbReference type="Proteomes" id="UP000792457">
    <property type="component" value="Unassembled WGS sequence"/>
</dbReference>
<reference evidence="3" key="1">
    <citation type="submission" date="2013-04" db="EMBL/GenBank/DDBJ databases">
        <authorList>
            <person name="Qu J."/>
            <person name="Murali S.C."/>
            <person name="Bandaranaike D."/>
            <person name="Bellair M."/>
            <person name="Blankenburg K."/>
            <person name="Chao H."/>
            <person name="Dinh H."/>
            <person name="Doddapaneni H."/>
            <person name="Downs B."/>
            <person name="Dugan-Rocha S."/>
            <person name="Elkadiri S."/>
            <person name="Gnanaolivu R.D."/>
            <person name="Hernandez B."/>
            <person name="Javaid M."/>
            <person name="Jayaseelan J.C."/>
            <person name="Lee S."/>
            <person name="Li M."/>
            <person name="Ming W."/>
            <person name="Munidasa M."/>
            <person name="Muniz J."/>
            <person name="Nguyen L."/>
            <person name="Ongeri F."/>
            <person name="Osuji N."/>
            <person name="Pu L.-L."/>
            <person name="Puazo M."/>
            <person name="Qu C."/>
            <person name="Quiroz J."/>
            <person name="Raj R."/>
            <person name="Weissenberger G."/>
            <person name="Xin Y."/>
            <person name="Zou X."/>
            <person name="Han Y."/>
            <person name="Richards S."/>
            <person name="Worley K."/>
            <person name="Muzny D."/>
            <person name="Gibbs R."/>
        </authorList>
    </citation>
    <scope>NUCLEOTIDE SEQUENCE</scope>
    <source>
        <strain evidence="3">Sampled in the wild</strain>
    </source>
</reference>
<dbReference type="GO" id="GO:0007264">
    <property type="term" value="P:small GTPase-mediated signal transduction"/>
    <property type="evidence" value="ECO:0007669"/>
    <property type="project" value="InterPro"/>
</dbReference>
<dbReference type="InterPro" id="IPR043162">
    <property type="entry name" value="DOCK_C_lobe_C"/>
</dbReference>
<proteinExistence type="inferred from homology"/>
<keyword evidence="4" id="KW-1185">Reference proteome</keyword>
<dbReference type="AlphaFoldDB" id="A0A8K0KM72"/>
<protein>
    <recommendedName>
        <fullName evidence="2">DOCKER domain-containing protein</fullName>
    </recommendedName>
</protein>
<evidence type="ECO:0000313" key="4">
    <source>
        <dbReference type="Proteomes" id="UP000792457"/>
    </source>
</evidence>
<gene>
    <name evidence="3" type="ORF">J437_LFUL017127</name>
</gene>
<comment type="caution">
    <text evidence="3">The sequence shown here is derived from an EMBL/GenBank/DDBJ whole genome shotgun (WGS) entry which is preliminary data.</text>
</comment>
<organism evidence="3 4">
    <name type="scientific">Ladona fulva</name>
    <name type="common">Scarce chaser dragonfly</name>
    <name type="synonym">Libellula fulva</name>
    <dbReference type="NCBI Taxonomy" id="123851"/>
    <lineage>
        <taxon>Eukaryota</taxon>
        <taxon>Metazoa</taxon>
        <taxon>Ecdysozoa</taxon>
        <taxon>Arthropoda</taxon>
        <taxon>Hexapoda</taxon>
        <taxon>Insecta</taxon>
        <taxon>Pterygota</taxon>
        <taxon>Palaeoptera</taxon>
        <taxon>Odonata</taxon>
        <taxon>Epiprocta</taxon>
        <taxon>Anisoptera</taxon>
        <taxon>Libelluloidea</taxon>
        <taxon>Libellulidae</taxon>
        <taxon>Ladona</taxon>
    </lineage>
</organism>
<dbReference type="GO" id="GO:0005085">
    <property type="term" value="F:guanyl-nucleotide exchange factor activity"/>
    <property type="evidence" value="ECO:0007669"/>
    <property type="project" value="InterPro"/>
</dbReference>